<reference evidence="1 2" key="1">
    <citation type="submission" date="2019-07" db="EMBL/GenBank/DDBJ databases">
        <title>Aquicoccus porphyridii gen. nov., sp. nov., isolated from a small marine red alga, Porphyridium marinum.</title>
        <authorList>
            <person name="Liu L."/>
        </authorList>
    </citation>
    <scope>NUCLEOTIDE SEQUENCE [LARGE SCALE GENOMIC DNA]</scope>
    <source>
        <strain evidence="1 2">L1 8-17</strain>
    </source>
</reference>
<name>A0A5A9YZJ5_9RHOB</name>
<evidence type="ECO:0000313" key="2">
    <source>
        <dbReference type="Proteomes" id="UP000325291"/>
    </source>
</evidence>
<sequence length="121" mass="13203">MTGETGPAHDAVEALAALLEDERTALLAGDFERLIGMLDDKAALIDQLDAIDDPGEEMLVGIRRLLERNQGLLDSALAGIRGVAGRIGALHRMRRSLETYDRSGRRTTIEATIDHVIEKRA</sequence>
<dbReference type="AlphaFoldDB" id="A0A5A9YZJ5"/>
<dbReference type="GO" id="GO:0044780">
    <property type="term" value="P:bacterial-type flagellum assembly"/>
    <property type="evidence" value="ECO:0007669"/>
    <property type="project" value="InterPro"/>
</dbReference>
<proteinExistence type="predicted"/>
<dbReference type="InterPro" id="IPR036679">
    <property type="entry name" value="FlgN-like_sf"/>
</dbReference>
<organism evidence="1 2">
    <name type="scientific">Aquicoccus porphyridii</name>
    <dbReference type="NCBI Taxonomy" id="1852029"/>
    <lineage>
        <taxon>Bacteria</taxon>
        <taxon>Pseudomonadati</taxon>
        <taxon>Pseudomonadota</taxon>
        <taxon>Alphaproteobacteria</taxon>
        <taxon>Rhodobacterales</taxon>
        <taxon>Paracoccaceae</taxon>
        <taxon>Aquicoccus</taxon>
    </lineage>
</organism>
<dbReference type="EMBL" id="VINQ01000017">
    <property type="protein sequence ID" value="KAA0910316.1"/>
    <property type="molecule type" value="Genomic_DNA"/>
</dbReference>
<dbReference type="SUPFAM" id="SSF140566">
    <property type="entry name" value="FlgN-like"/>
    <property type="match status" value="1"/>
</dbReference>
<keyword evidence="2" id="KW-1185">Reference proteome</keyword>
<protein>
    <recommendedName>
        <fullName evidence="3">Flagellar protein FlgN</fullName>
    </recommendedName>
</protein>
<dbReference type="RefSeq" id="WP_111364843.1">
    <property type="nucleotide sequence ID" value="NZ_VINQ01000017.1"/>
</dbReference>
<evidence type="ECO:0008006" key="3">
    <source>
        <dbReference type="Google" id="ProtNLM"/>
    </source>
</evidence>
<accession>A0A5A9YZJ5</accession>
<evidence type="ECO:0000313" key="1">
    <source>
        <dbReference type="EMBL" id="KAA0910316.1"/>
    </source>
</evidence>
<gene>
    <name evidence="1" type="ORF">FLO80_17735</name>
</gene>
<comment type="caution">
    <text evidence="1">The sequence shown here is derived from an EMBL/GenBank/DDBJ whole genome shotgun (WGS) entry which is preliminary data.</text>
</comment>
<dbReference type="Gene3D" id="1.20.58.300">
    <property type="entry name" value="FlgN-like"/>
    <property type="match status" value="1"/>
</dbReference>
<dbReference type="Proteomes" id="UP000325291">
    <property type="component" value="Unassembled WGS sequence"/>
</dbReference>